<feature type="domain" description="GIY-YIG" evidence="1">
    <location>
        <begin position="40"/>
        <end position="98"/>
    </location>
</feature>
<protein>
    <submittedName>
        <fullName evidence="3">GIY-YIG catalytic domain protein</fullName>
    </submittedName>
</protein>
<dbReference type="Gene3D" id="3.40.50.300">
    <property type="entry name" value="P-loop containing nucleotide triphosphate hydrolases"/>
    <property type="match status" value="1"/>
</dbReference>
<dbReference type="OrthoDB" id="3193269at2"/>
<evidence type="ECO:0000259" key="2">
    <source>
        <dbReference type="Pfam" id="PF09848"/>
    </source>
</evidence>
<evidence type="ECO:0000313" key="4">
    <source>
        <dbReference type="Proteomes" id="UP000198402"/>
    </source>
</evidence>
<evidence type="ECO:0000259" key="1">
    <source>
        <dbReference type="Pfam" id="PF01541"/>
    </source>
</evidence>
<sequence length="582" mass="67318">MSEVAAPVIKEAQYSPLGLKAFTDEIKNTSLGELLLDYPTVYIIYKKNKKDMYDVYVGETNNIRQRTTQHLLEDPKTRSDWDAFRADKSTKMIVIGHDRFNKSLTLDIENKMMLYMSGVSSVGNLNNRRENDQNKYFTENDRDDIFSKVWRKLRKLDNRLFPLEQIIRDSALFKASPFHKLTQEQFDAKNLVQDRITKVLLAGEEDQLILVQGEAGSGKTVLLSTIFYQMFQYSKSKDHSQFSDLKMNLIVNHDEQLKVYKDILIKLGITDSKDQDTVSKATRFINNHDSKNKVDIVLVDEAHLLWTQGKQAYRGKNQLDDIMARSKVTVAIFDPKQVLKTEEYLEETDIENIRNRSKSQGNFIELKNQLRVQADNQTIDWIRAITDSRRQILPFHADSKRYDLKVFDDAAEMYRQIKQKNADQENSGISRLVATFDWKYTQNKRKDGKYWMVNAGNLSLPWNLQLKAERSIEKLAWPEQSQTIDEIGSTYTIQGFDLNYCGVIIGPSVTYRDGRVQFDPEKSKNKNATRQRSLANGEKVVVSDELLANELNVLLTRGVNGLYIYAVDDALRNKLFEIFSAK</sequence>
<reference evidence="3 4" key="1">
    <citation type="submission" date="2015-11" db="EMBL/GenBank/DDBJ databases">
        <title>Draft genome sequences of new species of the genus Lactobacillus isolated from orchardgrass silage.</title>
        <authorList>
            <person name="Tohno M."/>
            <person name="Tanizawa Y."/>
            <person name="Arita M."/>
        </authorList>
    </citation>
    <scope>NUCLEOTIDE SEQUENCE [LARGE SCALE GENOMIC DNA]</scope>
    <source>
        <strain evidence="3 4">IWT126</strain>
    </source>
</reference>
<dbReference type="Pfam" id="PF09848">
    <property type="entry name" value="SLFN-g3_helicase"/>
    <property type="match status" value="1"/>
</dbReference>
<dbReference type="STRING" id="1302250.GCA_001313225_00265"/>
<feature type="domain" description="Schlafen group 3-like DNA/RNA helicase" evidence="2">
    <location>
        <begin position="207"/>
        <end position="568"/>
    </location>
</feature>
<keyword evidence="4" id="KW-1185">Reference proteome</keyword>
<accession>A0A1Z5H3Q4</accession>
<comment type="caution">
    <text evidence="3">The sequence shown here is derived from an EMBL/GenBank/DDBJ whole genome shotgun (WGS) entry which is preliminary data.</text>
</comment>
<dbReference type="Proteomes" id="UP000198402">
    <property type="component" value="Unassembled WGS sequence"/>
</dbReference>
<dbReference type="InterPro" id="IPR018647">
    <property type="entry name" value="SLFN_3-like_DNA/RNA_helicase"/>
</dbReference>
<dbReference type="EMBL" id="BCMG01000001">
    <property type="protein sequence ID" value="GAT17930.1"/>
    <property type="molecule type" value="Genomic_DNA"/>
</dbReference>
<evidence type="ECO:0000313" key="3">
    <source>
        <dbReference type="EMBL" id="GAT17930.1"/>
    </source>
</evidence>
<dbReference type="RefSeq" id="WP_089136041.1">
    <property type="nucleotide sequence ID" value="NZ_BCMG01000001.1"/>
</dbReference>
<dbReference type="Pfam" id="PF01541">
    <property type="entry name" value="GIY-YIG"/>
    <property type="match status" value="1"/>
</dbReference>
<dbReference type="InterPro" id="IPR000305">
    <property type="entry name" value="GIY-YIG_endonuc"/>
</dbReference>
<gene>
    <name evidence="3" type="ORF">IWT126_00187</name>
</gene>
<dbReference type="CDD" id="cd10439">
    <property type="entry name" value="GIY-YIG_COG3410"/>
    <property type="match status" value="1"/>
</dbReference>
<name>A0A1Z5H3Q4_9LACO</name>
<dbReference type="AlphaFoldDB" id="A0A1Z5H3Q4"/>
<dbReference type="InterPro" id="IPR027417">
    <property type="entry name" value="P-loop_NTPase"/>
</dbReference>
<dbReference type="SUPFAM" id="SSF52540">
    <property type="entry name" value="P-loop containing nucleoside triphosphate hydrolases"/>
    <property type="match status" value="1"/>
</dbReference>
<proteinExistence type="predicted"/>
<organism evidence="3 4">
    <name type="scientific">Secundilactobacillus silagei JCM 19001</name>
    <dbReference type="NCBI Taxonomy" id="1302250"/>
    <lineage>
        <taxon>Bacteria</taxon>
        <taxon>Bacillati</taxon>
        <taxon>Bacillota</taxon>
        <taxon>Bacilli</taxon>
        <taxon>Lactobacillales</taxon>
        <taxon>Lactobacillaceae</taxon>
        <taxon>Secundilactobacillus</taxon>
    </lineage>
</organism>